<keyword evidence="2" id="KW-1185">Reference proteome</keyword>
<name>A0ACB7SFT7_HYAAI</name>
<dbReference type="Proteomes" id="UP000821845">
    <property type="component" value="Chromosome 4"/>
</dbReference>
<accession>A0ACB7SFT7</accession>
<evidence type="ECO:0000313" key="1">
    <source>
        <dbReference type="EMBL" id="KAH6933480.1"/>
    </source>
</evidence>
<protein>
    <submittedName>
        <fullName evidence="1">Uncharacterized protein</fullName>
    </submittedName>
</protein>
<sequence length="400" mass="44760">MVEASFSVGKSYKAAAALTSAGNVKEAGCECRAGASGVCKHVAALLWFMLDMKRSQTTYVRDTVACTEKSRTWASGSKGAHVRKLKFSDLQFVKHLPTKAKMPVKQKRNVPVIMSESDLKELHKGLQDNNINMMLCQVLEENCFVPVPLPVVNEKPLLPTLPLRLPTKILWSEYVPTSYEIGTCSLTLEEAWALEEATRGQSNCAAWTFERSKRLTASHFGDIMSRQKLPDEKFCSRVFGTSHLQTKHMAFGLENEGNAVHRYLKKKDSAVSVYHCGLCVNPGVPVLGATPDRVVQEGQSFGLLEIKTLAASKERGEHLEEAIGVAPFLKNGALRQSHKYFYQVQGQMALSGLLWCDFVVDNGTDCTCQRIEFDRSLWLDKMMPRLLEFYQSYRRHSGNI</sequence>
<proteinExistence type="predicted"/>
<organism evidence="1 2">
    <name type="scientific">Hyalomma asiaticum</name>
    <name type="common">Tick</name>
    <dbReference type="NCBI Taxonomy" id="266040"/>
    <lineage>
        <taxon>Eukaryota</taxon>
        <taxon>Metazoa</taxon>
        <taxon>Ecdysozoa</taxon>
        <taxon>Arthropoda</taxon>
        <taxon>Chelicerata</taxon>
        <taxon>Arachnida</taxon>
        <taxon>Acari</taxon>
        <taxon>Parasitiformes</taxon>
        <taxon>Ixodida</taxon>
        <taxon>Ixodoidea</taxon>
        <taxon>Ixodidae</taxon>
        <taxon>Hyalomminae</taxon>
        <taxon>Hyalomma</taxon>
    </lineage>
</organism>
<evidence type="ECO:0000313" key="2">
    <source>
        <dbReference type="Proteomes" id="UP000821845"/>
    </source>
</evidence>
<dbReference type="EMBL" id="CM023484">
    <property type="protein sequence ID" value="KAH6933480.1"/>
    <property type="molecule type" value="Genomic_DNA"/>
</dbReference>
<comment type="caution">
    <text evidence="1">The sequence shown here is derived from an EMBL/GenBank/DDBJ whole genome shotgun (WGS) entry which is preliminary data.</text>
</comment>
<reference evidence="1" key="1">
    <citation type="submission" date="2020-05" db="EMBL/GenBank/DDBJ databases">
        <title>Large-scale comparative analyses of tick genomes elucidate their genetic diversity and vector capacities.</title>
        <authorList>
            <person name="Jia N."/>
            <person name="Wang J."/>
            <person name="Shi W."/>
            <person name="Du L."/>
            <person name="Sun Y."/>
            <person name="Zhan W."/>
            <person name="Jiang J."/>
            <person name="Wang Q."/>
            <person name="Zhang B."/>
            <person name="Ji P."/>
            <person name="Sakyi L.B."/>
            <person name="Cui X."/>
            <person name="Yuan T."/>
            <person name="Jiang B."/>
            <person name="Yang W."/>
            <person name="Lam T.T.-Y."/>
            <person name="Chang Q."/>
            <person name="Ding S."/>
            <person name="Wang X."/>
            <person name="Zhu J."/>
            <person name="Ruan X."/>
            <person name="Zhao L."/>
            <person name="Wei J."/>
            <person name="Que T."/>
            <person name="Du C."/>
            <person name="Cheng J."/>
            <person name="Dai P."/>
            <person name="Han X."/>
            <person name="Huang E."/>
            <person name="Gao Y."/>
            <person name="Liu J."/>
            <person name="Shao H."/>
            <person name="Ye R."/>
            <person name="Li L."/>
            <person name="Wei W."/>
            <person name="Wang X."/>
            <person name="Wang C."/>
            <person name="Yang T."/>
            <person name="Huo Q."/>
            <person name="Li W."/>
            <person name="Guo W."/>
            <person name="Chen H."/>
            <person name="Zhou L."/>
            <person name="Ni X."/>
            <person name="Tian J."/>
            <person name="Zhou Y."/>
            <person name="Sheng Y."/>
            <person name="Liu T."/>
            <person name="Pan Y."/>
            <person name="Xia L."/>
            <person name="Li J."/>
            <person name="Zhao F."/>
            <person name="Cao W."/>
        </authorList>
    </citation>
    <scope>NUCLEOTIDE SEQUENCE</scope>
    <source>
        <strain evidence="1">Hyas-2018</strain>
    </source>
</reference>
<gene>
    <name evidence="1" type="ORF">HPB50_015428</name>
</gene>